<dbReference type="InterPro" id="IPR002477">
    <property type="entry name" value="Peptidoglycan-bd-like"/>
</dbReference>
<protein>
    <submittedName>
        <fullName evidence="3">Peptidoglycan-binding protein</fullName>
    </submittedName>
</protein>
<accession>A0ABY3RQ54</accession>
<feature type="region of interest" description="Disordered" evidence="1">
    <location>
        <begin position="120"/>
        <end position="147"/>
    </location>
</feature>
<keyword evidence="4" id="KW-1185">Reference proteome</keyword>
<dbReference type="InterPro" id="IPR036365">
    <property type="entry name" value="PGBD-like_sf"/>
</dbReference>
<reference evidence="3 4" key="1">
    <citation type="submission" date="2023-01" db="EMBL/GenBank/DDBJ databases">
        <title>Characterization of estradiol degrading bacteria Microbacterium sp. MZT7 and reveal degrading genes through genome analysis.</title>
        <authorList>
            <person name="Hao P."/>
            <person name="Gao Y."/>
        </authorList>
    </citation>
    <scope>NUCLEOTIDE SEQUENCE [LARGE SCALE GENOMIC DNA]</scope>
    <source>
        <strain evidence="3 4">MZT7</strain>
    </source>
</reference>
<dbReference type="Pfam" id="PF01471">
    <property type="entry name" value="PG_binding_1"/>
    <property type="match status" value="1"/>
</dbReference>
<evidence type="ECO:0000313" key="3">
    <source>
        <dbReference type="EMBL" id="UGS26233.1"/>
    </source>
</evidence>
<dbReference type="RefSeq" id="WP_231819938.1">
    <property type="nucleotide sequence ID" value="NZ_CP082781.1"/>
</dbReference>
<dbReference type="Gene3D" id="2.40.420.20">
    <property type="match status" value="1"/>
</dbReference>
<feature type="domain" description="Peptidoglycan binding-like" evidence="2">
    <location>
        <begin position="75"/>
        <end position="110"/>
    </location>
</feature>
<sequence>MSEDTTFTGMIGPSSRREVALQPVSGDALSVVTAKPVGSGSAVSSGEILTEVNGHPVLLAQSSFAFYRDMGFGDRGPDVLALQTVLSEQGYDVVPDGVFGAGTADGVARWHADRGYVAPVRPRPEERPLTDSAEGLPGTTPSAPPPVEEEAYMPVSGLVAMPWPTAQVLRGVAVGTFVAAGRADLELGAPDVVVTVTTTPAEQGGIVPGDVATISIAGKEVEATVGEIRGAAGGSEGDAEPEPRPDGRGEETAEDPGPQVTLTITPNTALPPTVPVGSARVVVTRMLLAEEALLVPVSAVADRGGGRAAVFRHEEDGSFREVPVDVIVTHRGQVALAPRDADALREGEDVRVG</sequence>
<feature type="region of interest" description="Disordered" evidence="1">
    <location>
        <begin position="229"/>
        <end position="259"/>
    </location>
</feature>
<evidence type="ECO:0000259" key="2">
    <source>
        <dbReference type="Pfam" id="PF01471"/>
    </source>
</evidence>
<dbReference type="EMBL" id="CP082781">
    <property type="protein sequence ID" value="UGS26233.1"/>
    <property type="molecule type" value="Genomic_DNA"/>
</dbReference>
<proteinExistence type="predicted"/>
<dbReference type="InterPro" id="IPR036366">
    <property type="entry name" value="PGBDSf"/>
</dbReference>
<organism evidence="3 4">
    <name type="scientific">Microbacterium resistens</name>
    <dbReference type="NCBI Taxonomy" id="156977"/>
    <lineage>
        <taxon>Bacteria</taxon>
        <taxon>Bacillati</taxon>
        <taxon>Actinomycetota</taxon>
        <taxon>Actinomycetes</taxon>
        <taxon>Micrococcales</taxon>
        <taxon>Microbacteriaceae</taxon>
        <taxon>Microbacterium</taxon>
    </lineage>
</organism>
<gene>
    <name evidence="3" type="ORF">K8F61_16630</name>
</gene>
<dbReference type="SUPFAM" id="SSF47090">
    <property type="entry name" value="PGBD-like"/>
    <property type="match status" value="1"/>
</dbReference>
<name>A0ABY3RQ54_9MICO</name>
<evidence type="ECO:0000256" key="1">
    <source>
        <dbReference type="SAM" id="MobiDB-lite"/>
    </source>
</evidence>
<evidence type="ECO:0000313" key="4">
    <source>
        <dbReference type="Proteomes" id="UP001199642"/>
    </source>
</evidence>
<dbReference type="Gene3D" id="1.10.101.10">
    <property type="entry name" value="PGBD-like superfamily/PGBD"/>
    <property type="match status" value="1"/>
</dbReference>
<feature type="compositionally biased region" description="Basic and acidic residues" evidence="1">
    <location>
        <begin position="241"/>
        <end position="251"/>
    </location>
</feature>
<dbReference type="Proteomes" id="UP001199642">
    <property type="component" value="Chromosome"/>
</dbReference>